<evidence type="ECO:0008006" key="3">
    <source>
        <dbReference type="Google" id="ProtNLM"/>
    </source>
</evidence>
<dbReference type="Proteomes" id="UP000445000">
    <property type="component" value="Unassembled WGS sequence"/>
</dbReference>
<comment type="caution">
    <text evidence="1">The sequence shown here is derived from an EMBL/GenBank/DDBJ whole genome shotgun (WGS) entry which is preliminary data.</text>
</comment>
<dbReference type="EMBL" id="BLJN01000008">
    <property type="protein sequence ID" value="GFE84293.1"/>
    <property type="molecule type" value="Genomic_DNA"/>
</dbReference>
<dbReference type="AlphaFoldDB" id="A0A829YNA4"/>
<accession>A0A829YNA4</accession>
<protein>
    <recommendedName>
        <fullName evidence="3">DUF72 domain-containing protein</fullName>
    </recommendedName>
</protein>
<keyword evidence="2" id="KW-1185">Reference proteome</keyword>
<name>A0A829YNA4_9GAMM</name>
<dbReference type="RefSeq" id="WP_161815885.1">
    <property type="nucleotide sequence ID" value="NZ_BLJN01000008.1"/>
</dbReference>
<dbReference type="SUPFAM" id="SSF117396">
    <property type="entry name" value="TM1631-like"/>
    <property type="match status" value="1"/>
</dbReference>
<sequence length="266" mass="30004">MTKTAGRIRAGIGGWTYEPWEETFYPSDLPKKSQLNYASRQVTAIEINGTFYRLQKPDVFAKWRDDAPDDFVFSIKAPRYLTYRKVLSEAVPSLPRFLASGLSSLGPKLGPILWQLPPSLHFNADDIGAFLEALPHTLDDLPLRHVLEVRHKTFMDPAYVELARKYSVATVFAHTDEFPNFADVSADFVYARLRKTEATEPTGYSKADLDAWSKRAKLWAEGGAPEDLPYVTKTTPPKKPRDVFIFFISGAKERNPAAAKHLLTLI</sequence>
<dbReference type="Pfam" id="PF01904">
    <property type="entry name" value="DUF72"/>
    <property type="match status" value="1"/>
</dbReference>
<proteinExistence type="predicted"/>
<gene>
    <name evidence="1" type="ORF">GCM10011487_62930</name>
</gene>
<reference evidence="2" key="1">
    <citation type="submission" date="2020-01" db="EMBL/GenBank/DDBJ databases">
        <title>'Steroidobacter agaridevorans' sp. nov., agar-degrading bacteria isolated from rhizosphere soils.</title>
        <authorList>
            <person name="Ikenaga M."/>
            <person name="Kataoka M."/>
            <person name="Murouchi A."/>
            <person name="Katsuragi S."/>
            <person name="Sakai M."/>
        </authorList>
    </citation>
    <scope>NUCLEOTIDE SEQUENCE [LARGE SCALE GENOMIC DNA]</scope>
    <source>
        <strain evidence="2">YU21-B</strain>
    </source>
</reference>
<dbReference type="InterPro" id="IPR002763">
    <property type="entry name" value="DUF72"/>
</dbReference>
<dbReference type="PANTHER" id="PTHR30348">
    <property type="entry name" value="UNCHARACTERIZED PROTEIN YECE"/>
    <property type="match status" value="1"/>
</dbReference>
<organism evidence="1 2">
    <name type="scientific">Steroidobacter agaridevorans</name>
    <dbReference type="NCBI Taxonomy" id="2695856"/>
    <lineage>
        <taxon>Bacteria</taxon>
        <taxon>Pseudomonadati</taxon>
        <taxon>Pseudomonadota</taxon>
        <taxon>Gammaproteobacteria</taxon>
        <taxon>Steroidobacterales</taxon>
        <taxon>Steroidobacteraceae</taxon>
        <taxon>Steroidobacter</taxon>
    </lineage>
</organism>
<dbReference type="Gene3D" id="3.20.20.410">
    <property type="entry name" value="Protein of unknown function UPF0759"/>
    <property type="match status" value="1"/>
</dbReference>
<evidence type="ECO:0000313" key="2">
    <source>
        <dbReference type="Proteomes" id="UP000445000"/>
    </source>
</evidence>
<evidence type="ECO:0000313" key="1">
    <source>
        <dbReference type="EMBL" id="GFE84293.1"/>
    </source>
</evidence>
<dbReference type="InterPro" id="IPR036520">
    <property type="entry name" value="UPF0759_sf"/>
</dbReference>
<dbReference type="PANTHER" id="PTHR30348:SF4">
    <property type="entry name" value="DUF72 DOMAIN-CONTAINING PROTEIN"/>
    <property type="match status" value="1"/>
</dbReference>